<dbReference type="Proteomes" id="UP000321083">
    <property type="component" value="Unassembled WGS sequence"/>
</dbReference>
<name>A0A5C6M250_9PLAN</name>
<reference evidence="2 3" key="1">
    <citation type="submission" date="2019-08" db="EMBL/GenBank/DDBJ databases">
        <title>100 year-old enigma solved: identification of Planctomyces bekefii, the type genus and species of the phylum Planctomycetes.</title>
        <authorList>
            <person name="Svetlana D.N."/>
            <person name="Overmann J."/>
        </authorList>
    </citation>
    <scope>NUCLEOTIDE SEQUENCE [LARGE SCALE GENOMIC DNA]</scope>
    <source>
        <strain evidence="2">Phe10_nw2017</strain>
    </source>
</reference>
<reference evidence="2 3" key="2">
    <citation type="submission" date="2019-08" db="EMBL/GenBank/DDBJ databases">
        <authorList>
            <person name="Henke P."/>
        </authorList>
    </citation>
    <scope>NUCLEOTIDE SEQUENCE [LARGE SCALE GENOMIC DNA]</scope>
    <source>
        <strain evidence="2">Phe10_nw2017</strain>
    </source>
</reference>
<evidence type="ECO:0000313" key="3">
    <source>
        <dbReference type="Proteomes" id="UP000321083"/>
    </source>
</evidence>
<dbReference type="Pfam" id="PF01433">
    <property type="entry name" value="Peptidase_M1"/>
    <property type="match status" value="1"/>
</dbReference>
<dbReference type="EMBL" id="SRHE01000837">
    <property type="protein sequence ID" value="TWW08112.1"/>
    <property type="molecule type" value="Genomic_DNA"/>
</dbReference>
<organism evidence="2 3">
    <name type="scientific">Planctomyces bekefii</name>
    <dbReference type="NCBI Taxonomy" id="1653850"/>
    <lineage>
        <taxon>Bacteria</taxon>
        <taxon>Pseudomonadati</taxon>
        <taxon>Planctomycetota</taxon>
        <taxon>Planctomycetia</taxon>
        <taxon>Planctomycetales</taxon>
        <taxon>Planctomycetaceae</taxon>
        <taxon>Planctomyces</taxon>
    </lineage>
</organism>
<dbReference type="AlphaFoldDB" id="A0A5C6M250"/>
<protein>
    <recommendedName>
        <fullName evidence="1">Peptidase M1 membrane alanine aminopeptidase domain-containing protein</fullName>
    </recommendedName>
</protein>
<dbReference type="GO" id="GO:0008237">
    <property type="term" value="F:metallopeptidase activity"/>
    <property type="evidence" value="ECO:0007669"/>
    <property type="project" value="InterPro"/>
</dbReference>
<accession>A0A5C6M250</accession>
<feature type="non-terminal residue" evidence="2">
    <location>
        <position position="27"/>
    </location>
</feature>
<comment type="caution">
    <text evidence="2">The sequence shown here is derived from an EMBL/GenBank/DDBJ whole genome shotgun (WGS) entry which is preliminary data.</text>
</comment>
<dbReference type="InterPro" id="IPR027268">
    <property type="entry name" value="Peptidase_M4/M1_CTD_sf"/>
</dbReference>
<dbReference type="GO" id="GO:0008270">
    <property type="term" value="F:zinc ion binding"/>
    <property type="evidence" value="ECO:0007669"/>
    <property type="project" value="InterPro"/>
</dbReference>
<keyword evidence="3" id="KW-1185">Reference proteome</keyword>
<dbReference type="Gene3D" id="1.10.390.10">
    <property type="entry name" value="Neutral Protease Domain 2"/>
    <property type="match status" value="1"/>
</dbReference>
<gene>
    <name evidence="2" type="ORF">E3A20_27600</name>
</gene>
<dbReference type="SUPFAM" id="SSF55486">
    <property type="entry name" value="Metalloproteases ('zincins'), catalytic domain"/>
    <property type="match status" value="1"/>
</dbReference>
<proteinExistence type="predicted"/>
<evidence type="ECO:0000313" key="2">
    <source>
        <dbReference type="EMBL" id="TWW08112.1"/>
    </source>
</evidence>
<evidence type="ECO:0000259" key="1">
    <source>
        <dbReference type="Pfam" id="PF01433"/>
    </source>
</evidence>
<feature type="domain" description="Peptidase M1 membrane alanine aminopeptidase" evidence="1">
    <location>
        <begin position="2"/>
        <end position="27"/>
    </location>
</feature>
<sequence>MIHEIAHQWFGNAVTESTWDDVWLSEG</sequence>
<dbReference type="InterPro" id="IPR014782">
    <property type="entry name" value="Peptidase_M1_dom"/>
</dbReference>